<evidence type="ECO:0000313" key="3">
    <source>
        <dbReference type="Proteomes" id="UP001287059"/>
    </source>
</evidence>
<feature type="compositionally biased region" description="Basic and acidic residues" evidence="1">
    <location>
        <begin position="196"/>
        <end position="218"/>
    </location>
</feature>
<dbReference type="EMBL" id="JAVIIW010000050">
    <property type="protein sequence ID" value="MDX8482493.1"/>
    <property type="molecule type" value="Genomic_DNA"/>
</dbReference>
<dbReference type="Proteomes" id="UP001287059">
    <property type="component" value="Unassembled WGS sequence"/>
</dbReference>
<feature type="non-terminal residue" evidence="2">
    <location>
        <position position="1"/>
    </location>
</feature>
<feature type="compositionally biased region" description="Polar residues" evidence="1">
    <location>
        <begin position="25"/>
        <end position="47"/>
    </location>
</feature>
<proteinExistence type="predicted"/>
<evidence type="ECO:0000256" key="1">
    <source>
        <dbReference type="SAM" id="MobiDB-lite"/>
    </source>
</evidence>
<name>A0ABU4Y6F9_9HYPH</name>
<keyword evidence="3" id="KW-1185">Reference proteome</keyword>
<gene>
    <name evidence="2" type="ORF">RFN28_29140</name>
</gene>
<evidence type="ECO:0000313" key="2">
    <source>
        <dbReference type="EMBL" id="MDX8482493.1"/>
    </source>
</evidence>
<accession>A0ABU4Y6F9</accession>
<feature type="compositionally biased region" description="Polar residues" evidence="1">
    <location>
        <begin position="105"/>
        <end position="114"/>
    </location>
</feature>
<protein>
    <submittedName>
        <fullName evidence="2">Peptidase C14 caspase catalytic subunit p20</fullName>
    </submittedName>
</protein>
<reference evidence="2 3" key="1">
    <citation type="submission" date="2023-08" db="EMBL/GenBank/DDBJ databases">
        <title>Implementing the SeqCode for naming new Mesorhizobium species isolated from Vachellia karroo root nodules.</title>
        <authorList>
            <person name="Van Lill M."/>
        </authorList>
    </citation>
    <scope>NUCLEOTIDE SEQUENCE [LARGE SCALE GENOMIC DNA]</scope>
    <source>
        <strain evidence="2 3">VK24D</strain>
    </source>
</reference>
<feature type="compositionally biased region" description="Polar residues" evidence="1">
    <location>
        <begin position="166"/>
        <end position="182"/>
    </location>
</feature>
<feature type="region of interest" description="Disordered" evidence="1">
    <location>
        <begin position="1"/>
        <end position="256"/>
    </location>
</feature>
<organism evidence="2 3">
    <name type="scientific">Mesorhizobium album</name>
    <dbReference type="NCBI Taxonomy" id="3072314"/>
    <lineage>
        <taxon>Bacteria</taxon>
        <taxon>Pseudomonadati</taxon>
        <taxon>Pseudomonadota</taxon>
        <taxon>Alphaproteobacteria</taxon>
        <taxon>Hyphomicrobiales</taxon>
        <taxon>Phyllobacteriaceae</taxon>
        <taxon>Mesorhizobium</taxon>
    </lineage>
</organism>
<comment type="caution">
    <text evidence="2">The sequence shown here is derived from an EMBL/GenBank/DDBJ whole genome shotgun (WGS) entry which is preliminary data.</text>
</comment>
<sequence length="256" mass="29111">EQGTDQRKGKKFRKLPTVNGAPAENGQSAQEKVEKNNPNAFSDQNTGKPKKLRRKELSAGQSVVEPNEQGTPSGNEKGRKFRKLPTVNGAPAENRPSVQERLRKNNPNELSDQNIGKPRKLLRRDLSGGESFVEPDQGSANRVDRGRKLRRLPNSEEGTAGPEVNVQRNFKVNRPNENAQRQFRQERPSEQVLRPQRSEPKPEFRAQPRPQMQERRVPQEQPRPQIQERRVPQEQPPQQLKKKQACGQPGEPACQQ</sequence>